<organism evidence="2 3">
    <name type="scientific">Lepidopterella palustris CBS 459.81</name>
    <dbReference type="NCBI Taxonomy" id="1314670"/>
    <lineage>
        <taxon>Eukaryota</taxon>
        <taxon>Fungi</taxon>
        <taxon>Dikarya</taxon>
        <taxon>Ascomycota</taxon>
        <taxon>Pezizomycotina</taxon>
        <taxon>Dothideomycetes</taxon>
        <taxon>Pleosporomycetidae</taxon>
        <taxon>Mytilinidiales</taxon>
        <taxon>Argynnaceae</taxon>
        <taxon>Lepidopterella</taxon>
    </lineage>
</organism>
<protein>
    <submittedName>
        <fullName evidence="2">Uncharacterized protein</fullName>
    </submittedName>
</protein>
<gene>
    <name evidence="2" type="ORF">K432DRAFT_133116</name>
</gene>
<feature type="region of interest" description="Disordered" evidence="1">
    <location>
        <begin position="72"/>
        <end position="92"/>
    </location>
</feature>
<evidence type="ECO:0000313" key="3">
    <source>
        <dbReference type="Proteomes" id="UP000250266"/>
    </source>
</evidence>
<evidence type="ECO:0000256" key="1">
    <source>
        <dbReference type="SAM" id="MobiDB-lite"/>
    </source>
</evidence>
<dbReference type="Proteomes" id="UP000250266">
    <property type="component" value="Unassembled WGS sequence"/>
</dbReference>
<sequence>MLSSGHVSFISFEPDSDSASAKSQASSAAATASHPMATRLQNRSLGAPPAWRDVQECSLSLAVPPNYSASPIDCAFDSQRPTPTRPPSGSMEMWYHKDLSTRTTSHCMFRPPDRLRRRSTRRPSPIICTPVSKSGGHLLRGSVSTPNAVPPFPK</sequence>
<proteinExistence type="predicted"/>
<feature type="region of interest" description="Disordered" evidence="1">
    <location>
        <begin position="105"/>
        <end position="154"/>
    </location>
</feature>
<name>A0A8E2JC17_9PEZI</name>
<feature type="compositionally biased region" description="Low complexity" evidence="1">
    <location>
        <begin position="17"/>
        <end position="33"/>
    </location>
</feature>
<dbReference type="EMBL" id="KV745169">
    <property type="protein sequence ID" value="OCK76908.1"/>
    <property type="molecule type" value="Genomic_DNA"/>
</dbReference>
<keyword evidence="3" id="KW-1185">Reference proteome</keyword>
<evidence type="ECO:0000313" key="2">
    <source>
        <dbReference type="EMBL" id="OCK76908.1"/>
    </source>
</evidence>
<feature type="region of interest" description="Disordered" evidence="1">
    <location>
        <begin position="12"/>
        <end position="47"/>
    </location>
</feature>
<accession>A0A8E2JC17</accession>
<dbReference type="AlphaFoldDB" id="A0A8E2JC17"/>
<reference evidence="2 3" key="1">
    <citation type="journal article" date="2016" name="Nat. Commun.">
        <title>Ectomycorrhizal ecology is imprinted in the genome of the dominant symbiotic fungus Cenococcum geophilum.</title>
        <authorList>
            <consortium name="DOE Joint Genome Institute"/>
            <person name="Peter M."/>
            <person name="Kohler A."/>
            <person name="Ohm R.A."/>
            <person name="Kuo A."/>
            <person name="Krutzmann J."/>
            <person name="Morin E."/>
            <person name="Arend M."/>
            <person name="Barry K.W."/>
            <person name="Binder M."/>
            <person name="Choi C."/>
            <person name="Clum A."/>
            <person name="Copeland A."/>
            <person name="Grisel N."/>
            <person name="Haridas S."/>
            <person name="Kipfer T."/>
            <person name="LaButti K."/>
            <person name="Lindquist E."/>
            <person name="Lipzen A."/>
            <person name="Maire R."/>
            <person name="Meier B."/>
            <person name="Mihaltcheva S."/>
            <person name="Molinier V."/>
            <person name="Murat C."/>
            <person name="Poggeler S."/>
            <person name="Quandt C.A."/>
            <person name="Sperisen C."/>
            <person name="Tritt A."/>
            <person name="Tisserant E."/>
            <person name="Crous P.W."/>
            <person name="Henrissat B."/>
            <person name="Nehls U."/>
            <person name="Egli S."/>
            <person name="Spatafora J.W."/>
            <person name="Grigoriev I.V."/>
            <person name="Martin F.M."/>
        </authorList>
    </citation>
    <scope>NUCLEOTIDE SEQUENCE [LARGE SCALE GENOMIC DNA]</scope>
    <source>
        <strain evidence="2 3">CBS 459.81</strain>
    </source>
</reference>